<keyword evidence="3" id="KW-1185">Reference proteome</keyword>
<accession>A0A0B2X8R2</accession>
<dbReference type="RefSeq" id="XP_040683000.1">
    <property type="nucleotide sequence ID" value="XM_040819735.1"/>
</dbReference>
<comment type="caution">
    <text evidence="2">The sequence shown here is derived from an EMBL/GenBank/DDBJ whole genome shotgun (WGS) entry which is preliminary data.</text>
</comment>
<protein>
    <submittedName>
        <fullName evidence="2">Uncharacterized protein</fullName>
    </submittedName>
</protein>
<sequence length="472" mass="53138">MGESAPSADAESSPCPSTPSKPHILPHLINITTTGDIILSVTFQTSIETLRRARKANLLNGSPAPPHALRPEVTVAYRVQLDVLKTHSKYFASLLTNPGFQEASLINTVHAQLSARKTKPSEADPAELPRVKITDSDDATQSAAREPIFEDMLRIIHQAPIKTTRVVMSYVTTLALLADRFDCCASVSRALADIKFKWPVTNTRPYTDESGRATEAEKVLRQKILAAWLLGQPMRLHHASRELVIRGSRLWGAYGQEHDCQGAWWHLPEGMEEELQYRRECILDTISSIQRHFLDLYSSRHRQCKLGYDSSTACDSFQFGQMLRFLLSRHLLHLVDFAPSSLDKLPDTSMADIDELLVTLKQCPNYQVDKHHTNCGLRIRIEPILDFVGAMVAAGVVAIPLADWKRRRSDVSWLNERVPLRNGRDEEVGSEVFAFTRTLANDQRLRYEGAIYADKMARKLFTAGAWDWTPEA</sequence>
<dbReference type="AlphaFoldDB" id="A0A0B2X8R2"/>
<dbReference type="EMBL" id="AZHE01000001">
    <property type="protein sequence ID" value="KHO01935.1"/>
    <property type="molecule type" value="Genomic_DNA"/>
</dbReference>
<name>A0A0B2X8R2_METAS</name>
<dbReference type="OrthoDB" id="5398371at2759"/>
<gene>
    <name evidence="2" type="ORF">MAM_00936</name>
</gene>
<proteinExistence type="predicted"/>
<feature type="compositionally biased region" description="Low complexity" evidence="1">
    <location>
        <begin position="1"/>
        <end position="15"/>
    </location>
</feature>
<evidence type="ECO:0000313" key="3">
    <source>
        <dbReference type="Proteomes" id="UP000030816"/>
    </source>
</evidence>
<feature type="region of interest" description="Disordered" evidence="1">
    <location>
        <begin position="1"/>
        <end position="22"/>
    </location>
</feature>
<organism evidence="2 3">
    <name type="scientific">Metarhizium album (strain ARSEF 1941)</name>
    <dbReference type="NCBI Taxonomy" id="1081103"/>
    <lineage>
        <taxon>Eukaryota</taxon>
        <taxon>Fungi</taxon>
        <taxon>Dikarya</taxon>
        <taxon>Ascomycota</taxon>
        <taxon>Pezizomycotina</taxon>
        <taxon>Sordariomycetes</taxon>
        <taxon>Hypocreomycetidae</taxon>
        <taxon>Hypocreales</taxon>
        <taxon>Clavicipitaceae</taxon>
        <taxon>Metarhizium</taxon>
    </lineage>
</organism>
<evidence type="ECO:0000256" key="1">
    <source>
        <dbReference type="SAM" id="MobiDB-lite"/>
    </source>
</evidence>
<evidence type="ECO:0000313" key="2">
    <source>
        <dbReference type="EMBL" id="KHO01935.1"/>
    </source>
</evidence>
<reference evidence="2 3" key="1">
    <citation type="journal article" date="2014" name="Proc. Natl. Acad. Sci. U.S.A.">
        <title>Trajectory and genomic determinants of fungal-pathogen speciation and host adaptation.</title>
        <authorList>
            <person name="Hu X."/>
            <person name="Xiao G."/>
            <person name="Zheng P."/>
            <person name="Shang Y."/>
            <person name="Su Y."/>
            <person name="Zhang X."/>
            <person name="Liu X."/>
            <person name="Zhan S."/>
            <person name="St Leger R.J."/>
            <person name="Wang C."/>
        </authorList>
    </citation>
    <scope>NUCLEOTIDE SEQUENCE [LARGE SCALE GENOMIC DNA]</scope>
    <source>
        <strain evidence="2 3">ARSEF 1941</strain>
    </source>
</reference>
<dbReference type="GeneID" id="63735391"/>
<dbReference type="HOGENOM" id="CLU_024593_0_0_1"/>
<dbReference type="Proteomes" id="UP000030816">
    <property type="component" value="Unassembled WGS sequence"/>
</dbReference>